<feature type="region of interest" description="Disordered" evidence="1">
    <location>
        <begin position="149"/>
        <end position="183"/>
    </location>
</feature>
<organism evidence="2 3">
    <name type="scientific">Thelephora terrestris</name>
    <dbReference type="NCBI Taxonomy" id="56493"/>
    <lineage>
        <taxon>Eukaryota</taxon>
        <taxon>Fungi</taxon>
        <taxon>Dikarya</taxon>
        <taxon>Basidiomycota</taxon>
        <taxon>Agaricomycotina</taxon>
        <taxon>Agaricomycetes</taxon>
        <taxon>Thelephorales</taxon>
        <taxon>Thelephoraceae</taxon>
        <taxon>Thelephora</taxon>
    </lineage>
</organism>
<name>A0A9P6HBQ6_9AGAM</name>
<sequence>MQTTRSGRQINPPLPPEPHTLDEAAALRQQPGEAVAESSGEEYPTSDEDLPASTDSGEQGPSILTILKSIPNTQAAHDHEEPSEDEADQLQGTSSGVALVSHAISAAIPLFLPESGSAGTSLAEENATDTFILEHESGNPLLQEVDLMNSPPLEDNSASGLSTVRRTPEPNQPPSEELKRPMTDAEVREWTRDLAQDKLSQLQTFSQRGWGTAYRTIAEVQLLLQIGGTYGLVINMALHSVSAGRYLDRDRIERTISFPLLGSYMNGQSPGTWSNKLTFFITVYHFLVDTEHLEEEDLGGSLYKARQAMESWGVHPGPWERCLPNGDTRASYLLKPLRDMIHQYTRSRN</sequence>
<evidence type="ECO:0000313" key="2">
    <source>
        <dbReference type="EMBL" id="KAF9783697.1"/>
    </source>
</evidence>
<dbReference type="EMBL" id="WIUZ02000009">
    <property type="protein sequence ID" value="KAF9783697.1"/>
    <property type="molecule type" value="Genomic_DNA"/>
</dbReference>
<evidence type="ECO:0000256" key="1">
    <source>
        <dbReference type="SAM" id="MobiDB-lite"/>
    </source>
</evidence>
<feature type="region of interest" description="Disordered" evidence="1">
    <location>
        <begin position="1"/>
        <end position="93"/>
    </location>
</feature>
<reference evidence="2" key="2">
    <citation type="submission" date="2020-11" db="EMBL/GenBank/DDBJ databases">
        <authorList>
            <consortium name="DOE Joint Genome Institute"/>
            <person name="Kuo A."/>
            <person name="Miyauchi S."/>
            <person name="Kiss E."/>
            <person name="Drula E."/>
            <person name="Kohler A."/>
            <person name="Sanchez-Garcia M."/>
            <person name="Andreopoulos B."/>
            <person name="Barry K.W."/>
            <person name="Bonito G."/>
            <person name="Buee M."/>
            <person name="Carver A."/>
            <person name="Chen C."/>
            <person name="Cichocki N."/>
            <person name="Clum A."/>
            <person name="Culley D."/>
            <person name="Crous P.W."/>
            <person name="Fauchery L."/>
            <person name="Girlanda M."/>
            <person name="Hayes R."/>
            <person name="Keri Z."/>
            <person name="Labutti K."/>
            <person name="Lipzen A."/>
            <person name="Lombard V."/>
            <person name="Magnuson J."/>
            <person name="Maillard F."/>
            <person name="Morin E."/>
            <person name="Murat C."/>
            <person name="Nolan M."/>
            <person name="Ohm R."/>
            <person name="Pangilinan J."/>
            <person name="Pereira M."/>
            <person name="Perotto S."/>
            <person name="Peter M."/>
            <person name="Riley R."/>
            <person name="Sitrit Y."/>
            <person name="Stielow B."/>
            <person name="Szollosi G."/>
            <person name="Zifcakova L."/>
            <person name="Stursova M."/>
            <person name="Spatafora J.W."/>
            <person name="Tedersoo L."/>
            <person name="Vaario L.-M."/>
            <person name="Yamada A."/>
            <person name="Yan M."/>
            <person name="Wang P."/>
            <person name="Xu J."/>
            <person name="Bruns T."/>
            <person name="Baldrian P."/>
            <person name="Vilgalys R."/>
            <person name="Henrissat B."/>
            <person name="Grigoriev I.V."/>
            <person name="Hibbett D."/>
            <person name="Nagy L.G."/>
            <person name="Martin F.M."/>
        </authorList>
    </citation>
    <scope>NUCLEOTIDE SEQUENCE</scope>
    <source>
        <strain evidence="2">UH-Tt-Lm1</strain>
    </source>
</reference>
<gene>
    <name evidence="2" type="ORF">BJ322DRAFT_1109549</name>
</gene>
<dbReference type="Proteomes" id="UP000736335">
    <property type="component" value="Unassembled WGS sequence"/>
</dbReference>
<feature type="compositionally biased region" description="Polar residues" evidence="1">
    <location>
        <begin position="156"/>
        <end position="165"/>
    </location>
</feature>
<evidence type="ECO:0000313" key="3">
    <source>
        <dbReference type="Proteomes" id="UP000736335"/>
    </source>
</evidence>
<keyword evidence="3" id="KW-1185">Reference proteome</keyword>
<dbReference type="AlphaFoldDB" id="A0A9P6HBQ6"/>
<reference evidence="2" key="1">
    <citation type="journal article" date="2020" name="Nat. Commun.">
        <title>Large-scale genome sequencing of mycorrhizal fungi provides insights into the early evolution of symbiotic traits.</title>
        <authorList>
            <person name="Miyauchi S."/>
            <person name="Kiss E."/>
            <person name="Kuo A."/>
            <person name="Drula E."/>
            <person name="Kohler A."/>
            <person name="Sanchez-Garcia M."/>
            <person name="Morin E."/>
            <person name="Andreopoulos B."/>
            <person name="Barry K.W."/>
            <person name="Bonito G."/>
            <person name="Buee M."/>
            <person name="Carver A."/>
            <person name="Chen C."/>
            <person name="Cichocki N."/>
            <person name="Clum A."/>
            <person name="Culley D."/>
            <person name="Crous P.W."/>
            <person name="Fauchery L."/>
            <person name="Girlanda M."/>
            <person name="Hayes R.D."/>
            <person name="Keri Z."/>
            <person name="LaButti K."/>
            <person name="Lipzen A."/>
            <person name="Lombard V."/>
            <person name="Magnuson J."/>
            <person name="Maillard F."/>
            <person name="Murat C."/>
            <person name="Nolan M."/>
            <person name="Ohm R.A."/>
            <person name="Pangilinan J."/>
            <person name="Pereira M.F."/>
            <person name="Perotto S."/>
            <person name="Peter M."/>
            <person name="Pfister S."/>
            <person name="Riley R."/>
            <person name="Sitrit Y."/>
            <person name="Stielow J.B."/>
            <person name="Szollosi G."/>
            <person name="Zifcakova L."/>
            <person name="Stursova M."/>
            <person name="Spatafora J.W."/>
            <person name="Tedersoo L."/>
            <person name="Vaario L.M."/>
            <person name="Yamada A."/>
            <person name="Yan M."/>
            <person name="Wang P."/>
            <person name="Xu J."/>
            <person name="Bruns T."/>
            <person name="Baldrian P."/>
            <person name="Vilgalys R."/>
            <person name="Dunand C."/>
            <person name="Henrissat B."/>
            <person name="Grigoriev I.V."/>
            <person name="Hibbett D."/>
            <person name="Nagy L.G."/>
            <person name="Martin F.M."/>
        </authorList>
    </citation>
    <scope>NUCLEOTIDE SEQUENCE</scope>
    <source>
        <strain evidence="2">UH-Tt-Lm1</strain>
    </source>
</reference>
<proteinExistence type="predicted"/>
<accession>A0A9P6HBQ6</accession>
<protein>
    <submittedName>
        <fullName evidence="2">Uncharacterized protein</fullName>
    </submittedName>
</protein>
<comment type="caution">
    <text evidence="2">The sequence shown here is derived from an EMBL/GenBank/DDBJ whole genome shotgun (WGS) entry which is preliminary data.</text>
</comment>